<dbReference type="RefSeq" id="WP_073571019.1">
    <property type="nucleotide sequence ID" value="NZ_FRXN01000002.1"/>
</dbReference>
<proteinExistence type="predicted"/>
<dbReference type="Proteomes" id="UP000184609">
    <property type="component" value="Unassembled WGS sequence"/>
</dbReference>
<accession>A0A1M7Z989</accession>
<protein>
    <recommendedName>
        <fullName evidence="4">Lipocalin-like domain-containing protein</fullName>
    </recommendedName>
</protein>
<evidence type="ECO:0000256" key="1">
    <source>
        <dbReference type="SAM" id="SignalP"/>
    </source>
</evidence>
<sequence length="167" mass="19552">MKSIFYLMLFALSVSLFSCQDKEEPLSPLIGTWEVRDYVDSLDLWFVDSYKFKNDSVFDLTSLVRENEIGSTLGYRMTTTSWYNFEEGIFRYYYDDVLFYWGGESGPRYTDDLANLQPAIVDFFRVPKGPLTFAADFKSFDFQEECWQTNEGSDCIEFPVVTFIKVD</sequence>
<dbReference type="AlphaFoldDB" id="A0A1M7Z989"/>
<reference evidence="3" key="1">
    <citation type="submission" date="2016-12" db="EMBL/GenBank/DDBJ databases">
        <authorList>
            <person name="Varghese N."/>
            <person name="Submissions S."/>
        </authorList>
    </citation>
    <scope>NUCLEOTIDE SEQUENCE [LARGE SCALE GENOMIC DNA]</scope>
    <source>
        <strain evidence="3">DSM 25035</strain>
    </source>
</reference>
<evidence type="ECO:0000313" key="2">
    <source>
        <dbReference type="EMBL" id="SHO61444.1"/>
    </source>
</evidence>
<keyword evidence="3" id="KW-1185">Reference proteome</keyword>
<keyword evidence="1" id="KW-0732">Signal</keyword>
<gene>
    <name evidence="2" type="ORF">SAMN04488108_1346</name>
</gene>
<feature type="signal peptide" evidence="1">
    <location>
        <begin position="1"/>
        <end position="18"/>
    </location>
</feature>
<name>A0A1M7Z989_9BACT</name>
<evidence type="ECO:0008006" key="4">
    <source>
        <dbReference type="Google" id="ProtNLM"/>
    </source>
</evidence>
<dbReference type="EMBL" id="FRXN01000002">
    <property type="protein sequence ID" value="SHO61444.1"/>
    <property type="molecule type" value="Genomic_DNA"/>
</dbReference>
<evidence type="ECO:0000313" key="3">
    <source>
        <dbReference type="Proteomes" id="UP000184609"/>
    </source>
</evidence>
<dbReference type="OrthoDB" id="795172at2"/>
<organism evidence="2 3">
    <name type="scientific">Algoriphagus zhangzhouensis</name>
    <dbReference type="NCBI Taxonomy" id="1073327"/>
    <lineage>
        <taxon>Bacteria</taxon>
        <taxon>Pseudomonadati</taxon>
        <taxon>Bacteroidota</taxon>
        <taxon>Cytophagia</taxon>
        <taxon>Cytophagales</taxon>
        <taxon>Cyclobacteriaceae</taxon>
        <taxon>Algoriphagus</taxon>
    </lineage>
</organism>
<dbReference type="PROSITE" id="PS51257">
    <property type="entry name" value="PROKAR_LIPOPROTEIN"/>
    <property type="match status" value="1"/>
</dbReference>
<dbReference type="STRING" id="1073327.SAMN04488108_1346"/>
<feature type="chain" id="PRO_5013223895" description="Lipocalin-like domain-containing protein" evidence="1">
    <location>
        <begin position="19"/>
        <end position="167"/>
    </location>
</feature>